<gene>
    <name evidence="1" type="ORF">GMARGA_LOCUS4307</name>
</gene>
<sequence>MSGTYTISANNIIYQDNFLLIKEEAQLIVQKEINKALQLADFTEAQSQEKAYITN</sequence>
<organism evidence="1 2">
    <name type="scientific">Gigaspora margarita</name>
    <dbReference type="NCBI Taxonomy" id="4874"/>
    <lineage>
        <taxon>Eukaryota</taxon>
        <taxon>Fungi</taxon>
        <taxon>Fungi incertae sedis</taxon>
        <taxon>Mucoromycota</taxon>
        <taxon>Glomeromycotina</taxon>
        <taxon>Glomeromycetes</taxon>
        <taxon>Diversisporales</taxon>
        <taxon>Gigasporaceae</taxon>
        <taxon>Gigaspora</taxon>
    </lineage>
</organism>
<evidence type="ECO:0000313" key="1">
    <source>
        <dbReference type="EMBL" id="CAG8545723.1"/>
    </source>
</evidence>
<dbReference type="Proteomes" id="UP000789901">
    <property type="component" value="Unassembled WGS sequence"/>
</dbReference>
<evidence type="ECO:0000313" key="2">
    <source>
        <dbReference type="Proteomes" id="UP000789901"/>
    </source>
</evidence>
<reference evidence="1 2" key="1">
    <citation type="submission" date="2021-06" db="EMBL/GenBank/DDBJ databases">
        <authorList>
            <person name="Kallberg Y."/>
            <person name="Tangrot J."/>
            <person name="Rosling A."/>
        </authorList>
    </citation>
    <scope>NUCLEOTIDE SEQUENCE [LARGE SCALE GENOMIC DNA]</scope>
    <source>
        <strain evidence="1 2">120-4 pot B 10/14</strain>
    </source>
</reference>
<keyword evidence="2" id="KW-1185">Reference proteome</keyword>
<proteinExistence type="predicted"/>
<accession>A0ABN7UD21</accession>
<protein>
    <submittedName>
        <fullName evidence="1">2354_t:CDS:1</fullName>
    </submittedName>
</protein>
<dbReference type="EMBL" id="CAJVQB010001677">
    <property type="protein sequence ID" value="CAG8545723.1"/>
    <property type="molecule type" value="Genomic_DNA"/>
</dbReference>
<name>A0ABN7UD21_GIGMA</name>
<comment type="caution">
    <text evidence="1">The sequence shown here is derived from an EMBL/GenBank/DDBJ whole genome shotgun (WGS) entry which is preliminary data.</text>
</comment>